<reference evidence="8 9" key="1">
    <citation type="submission" date="2022-01" db="EMBL/GenBank/DDBJ databases">
        <title>Desulfofustis limnae sp. nov., a novel mesophilic sulfate-reducing bacterium isolated from marsh soil.</title>
        <authorList>
            <person name="Watanabe M."/>
            <person name="Takahashi A."/>
            <person name="Kojima H."/>
            <person name="Fukui M."/>
        </authorList>
    </citation>
    <scope>NUCLEOTIDE SEQUENCE [LARGE SCALE GENOMIC DNA]</scope>
    <source>
        <strain evidence="8 9">PPLL</strain>
    </source>
</reference>
<dbReference type="PANTHER" id="PTHR30589">
    <property type="entry name" value="PROLIPOPROTEIN DIACYLGLYCERYL TRANSFERASE"/>
    <property type="match status" value="1"/>
</dbReference>
<evidence type="ECO:0000256" key="1">
    <source>
        <dbReference type="ARBA" id="ARBA00007150"/>
    </source>
</evidence>
<evidence type="ECO:0000313" key="9">
    <source>
        <dbReference type="Proteomes" id="UP000830055"/>
    </source>
</evidence>
<dbReference type="NCBIfam" id="TIGR00544">
    <property type="entry name" value="lgt"/>
    <property type="match status" value="1"/>
</dbReference>
<dbReference type="Proteomes" id="UP000830055">
    <property type="component" value="Chromosome"/>
</dbReference>
<gene>
    <name evidence="7 8" type="primary">lgt</name>
    <name evidence="8" type="ORF">DPPLL_01700</name>
</gene>
<dbReference type="InterPro" id="IPR001640">
    <property type="entry name" value="Lgt"/>
</dbReference>
<evidence type="ECO:0000256" key="7">
    <source>
        <dbReference type="HAMAP-Rule" id="MF_01147"/>
    </source>
</evidence>
<dbReference type="HAMAP" id="MF_01147">
    <property type="entry name" value="Lgt"/>
    <property type="match status" value="1"/>
</dbReference>
<dbReference type="GO" id="GO:0016740">
    <property type="term" value="F:transferase activity"/>
    <property type="evidence" value="ECO:0007669"/>
    <property type="project" value="UniProtKB-KW"/>
</dbReference>
<feature type="transmembrane region" description="Helical" evidence="7">
    <location>
        <begin position="90"/>
        <end position="113"/>
    </location>
</feature>
<feature type="transmembrane region" description="Helical" evidence="7">
    <location>
        <begin position="20"/>
        <end position="37"/>
    </location>
</feature>
<dbReference type="PANTHER" id="PTHR30589:SF0">
    <property type="entry name" value="PHOSPHATIDYLGLYCEROL--PROLIPOPROTEIN DIACYLGLYCERYL TRANSFERASE"/>
    <property type="match status" value="1"/>
</dbReference>
<comment type="pathway">
    <text evidence="7">Protein modification; lipoprotein biosynthesis (diacylglyceryl transfer).</text>
</comment>
<feature type="transmembrane region" description="Helical" evidence="7">
    <location>
        <begin position="234"/>
        <end position="260"/>
    </location>
</feature>
<comment type="subcellular location">
    <subcellularLocation>
        <location evidence="7">Cell membrane</location>
        <topology evidence="7">Multi-pass membrane protein</topology>
    </subcellularLocation>
</comment>
<feature type="transmembrane region" description="Helical" evidence="7">
    <location>
        <begin position="58"/>
        <end position="78"/>
    </location>
</feature>
<comment type="function">
    <text evidence="7">Catalyzes the transfer of the diacylglyceryl group from phosphatidylglycerol to the sulfhydryl group of the N-terminal cysteine of a prolipoprotein, the first step in the formation of mature lipoproteins.</text>
</comment>
<keyword evidence="3 7" id="KW-0808">Transferase</keyword>
<keyword evidence="6 7" id="KW-0472">Membrane</keyword>
<keyword evidence="2 7" id="KW-1003">Cell membrane</keyword>
<comment type="similarity">
    <text evidence="1 7">Belongs to the Lgt family.</text>
</comment>
<dbReference type="EMBL" id="AP025516">
    <property type="protein sequence ID" value="BDD85805.1"/>
    <property type="molecule type" value="Genomic_DNA"/>
</dbReference>
<proteinExistence type="inferred from homology"/>
<dbReference type="EC" id="2.5.1.145" evidence="7"/>
<dbReference type="PROSITE" id="PS01311">
    <property type="entry name" value="LGT"/>
    <property type="match status" value="1"/>
</dbReference>
<evidence type="ECO:0000256" key="5">
    <source>
        <dbReference type="ARBA" id="ARBA00022989"/>
    </source>
</evidence>
<evidence type="ECO:0000256" key="6">
    <source>
        <dbReference type="ARBA" id="ARBA00023136"/>
    </source>
</evidence>
<dbReference type="Pfam" id="PF01790">
    <property type="entry name" value="LGT"/>
    <property type="match status" value="1"/>
</dbReference>
<keyword evidence="5 7" id="KW-1133">Transmembrane helix</keyword>
<evidence type="ECO:0000256" key="2">
    <source>
        <dbReference type="ARBA" id="ARBA00022475"/>
    </source>
</evidence>
<accession>A0ABM7W4F7</accession>
<protein>
    <recommendedName>
        <fullName evidence="7">Phosphatidylglycerol--prolipoprotein diacylglyceryl transferase</fullName>
        <ecNumber evidence="7">2.5.1.145</ecNumber>
    </recommendedName>
</protein>
<name>A0ABM7W4F7_9BACT</name>
<comment type="catalytic activity">
    <reaction evidence="7">
        <text>L-cysteinyl-[prolipoprotein] + a 1,2-diacyl-sn-glycero-3-phospho-(1'-sn-glycerol) = an S-1,2-diacyl-sn-glyceryl-L-cysteinyl-[prolipoprotein] + sn-glycerol 1-phosphate + H(+)</text>
        <dbReference type="Rhea" id="RHEA:56712"/>
        <dbReference type="Rhea" id="RHEA-COMP:14679"/>
        <dbReference type="Rhea" id="RHEA-COMP:14680"/>
        <dbReference type="ChEBI" id="CHEBI:15378"/>
        <dbReference type="ChEBI" id="CHEBI:29950"/>
        <dbReference type="ChEBI" id="CHEBI:57685"/>
        <dbReference type="ChEBI" id="CHEBI:64716"/>
        <dbReference type="ChEBI" id="CHEBI:140658"/>
        <dbReference type="EC" id="2.5.1.145"/>
    </reaction>
</comment>
<feature type="binding site" evidence="7">
    <location>
        <position position="139"/>
    </location>
    <ligand>
        <name>a 1,2-diacyl-sn-glycero-3-phospho-(1'-sn-glycerol)</name>
        <dbReference type="ChEBI" id="CHEBI:64716"/>
    </ligand>
</feature>
<feature type="transmembrane region" description="Helical" evidence="7">
    <location>
        <begin position="205"/>
        <end position="222"/>
    </location>
</feature>
<dbReference type="RefSeq" id="WP_284152935.1">
    <property type="nucleotide sequence ID" value="NZ_AP025516.1"/>
</dbReference>
<keyword evidence="4 7" id="KW-0812">Transmembrane</keyword>
<evidence type="ECO:0000256" key="3">
    <source>
        <dbReference type="ARBA" id="ARBA00022679"/>
    </source>
</evidence>
<evidence type="ECO:0000256" key="4">
    <source>
        <dbReference type="ARBA" id="ARBA00022692"/>
    </source>
</evidence>
<organism evidence="8 9">
    <name type="scientific">Desulfofustis limnaeus</name>
    <dbReference type="NCBI Taxonomy" id="2740163"/>
    <lineage>
        <taxon>Bacteria</taxon>
        <taxon>Pseudomonadati</taxon>
        <taxon>Thermodesulfobacteriota</taxon>
        <taxon>Desulfobulbia</taxon>
        <taxon>Desulfobulbales</taxon>
        <taxon>Desulfocapsaceae</taxon>
        <taxon>Desulfofustis</taxon>
    </lineage>
</organism>
<evidence type="ECO:0000313" key="8">
    <source>
        <dbReference type="EMBL" id="BDD85805.1"/>
    </source>
</evidence>
<sequence length="273" mass="30696">MIPYPDIDPVLLSIGPLQVRWYGLMYLLGFTASYVLVKRQIRACSFQTLGKQFENLNVVLILSVIIGGRLGYVAFYNLPYYLAHPWEIPATWTGGMSFHGAAIGLVLGGLFFCRRTGIDFFAAADLYVATIPIGLGLGRIGNFINGELFGRATDLPWGMVFPDGGPVARHPSQLYEALLEGLVLFTILWTLRYRPWQNRRHWPHGSLLALFFCLYGLFRFLVEFVREPDPQLGLFFGMVTMGQLLSSTMIAGGLALWLWLRYRRPTPPSPTVA</sequence>
<keyword evidence="9" id="KW-1185">Reference proteome</keyword>